<name>A0A0G4P3D4_PENC3</name>
<dbReference type="AlphaFoldDB" id="A0A0G4P3D4"/>
<sequence length="245" mass="28943">MFAWVLIPLFERIDASLEKYGDFDSLQKFRLTVVNYYMKHDPRLNNFNLGKLLQGIFAFDLTLRYYVQREEYLKQKCHELQLKEMTKGEEKQLKHYLSLLKICSRGYWCDERRLYKLESMLPAGPFRRAYDTHRSNPKWYLHPDLRNDCAGRGGCCGRQCGSCEKREPTPQRPRGVGHCTVECGCCATARGFEIQPSRTDKTWLEVMNGLVYEWGIADNKAFYNRYMQAFFIGIQSERDQAPRWI</sequence>
<evidence type="ECO:0000313" key="1">
    <source>
        <dbReference type="EMBL" id="CRL20803.1"/>
    </source>
</evidence>
<accession>A0A0G4P3D4</accession>
<organism evidence="1 2">
    <name type="scientific">Penicillium camemberti (strain FM 013)</name>
    <dbReference type="NCBI Taxonomy" id="1429867"/>
    <lineage>
        <taxon>Eukaryota</taxon>
        <taxon>Fungi</taxon>
        <taxon>Dikarya</taxon>
        <taxon>Ascomycota</taxon>
        <taxon>Pezizomycotina</taxon>
        <taxon>Eurotiomycetes</taxon>
        <taxon>Eurotiomycetidae</taxon>
        <taxon>Eurotiales</taxon>
        <taxon>Aspergillaceae</taxon>
        <taxon>Penicillium</taxon>
    </lineage>
</organism>
<protein>
    <submittedName>
        <fullName evidence="1">Str. FM013</fullName>
    </submittedName>
</protein>
<gene>
    <name evidence="1" type="ORF">PCAMFM013_S004g000745</name>
</gene>
<keyword evidence="2" id="KW-1185">Reference proteome</keyword>
<proteinExistence type="predicted"/>
<dbReference type="EMBL" id="HG793137">
    <property type="protein sequence ID" value="CRL20803.1"/>
    <property type="molecule type" value="Genomic_DNA"/>
</dbReference>
<dbReference type="Proteomes" id="UP000053732">
    <property type="component" value="Unassembled WGS sequence"/>
</dbReference>
<reference evidence="1 2" key="1">
    <citation type="journal article" date="2014" name="Nat. Commun.">
        <title>Multiple recent horizontal transfers of a large genomic region in cheese making fungi.</title>
        <authorList>
            <person name="Cheeseman K."/>
            <person name="Ropars J."/>
            <person name="Renault P."/>
            <person name="Dupont J."/>
            <person name="Gouzy J."/>
            <person name="Branca A."/>
            <person name="Abraham A.L."/>
            <person name="Ceppi M."/>
            <person name="Conseiller E."/>
            <person name="Debuchy R."/>
            <person name="Malagnac F."/>
            <person name="Goarin A."/>
            <person name="Silar P."/>
            <person name="Lacoste S."/>
            <person name="Sallet E."/>
            <person name="Bensimon A."/>
            <person name="Giraud T."/>
            <person name="Brygoo Y."/>
        </authorList>
    </citation>
    <scope>NUCLEOTIDE SEQUENCE [LARGE SCALE GENOMIC DNA]</scope>
    <source>
        <strain evidence="2">FM 013</strain>
    </source>
</reference>
<dbReference type="STRING" id="1429867.A0A0G4P3D4"/>
<evidence type="ECO:0000313" key="2">
    <source>
        <dbReference type="Proteomes" id="UP000053732"/>
    </source>
</evidence>